<name>A0AAD4LTT5_9AGAM</name>
<evidence type="ECO:0000313" key="2">
    <source>
        <dbReference type="EMBL" id="KAI0288228.1"/>
    </source>
</evidence>
<organism evidence="2 3">
    <name type="scientific">Multifurca ochricompacta</name>
    <dbReference type="NCBI Taxonomy" id="376703"/>
    <lineage>
        <taxon>Eukaryota</taxon>
        <taxon>Fungi</taxon>
        <taxon>Dikarya</taxon>
        <taxon>Basidiomycota</taxon>
        <taxon>Agaricomycotina</taxon>
        <taxon>Agaricomycetes</taxon>
        <taxon>Russulales</taxon>
        <taxon>Russulaceae</taxon>
        <taxon>Multifurca</taxon>
    </lineage>
</organism>
<dbReference type="AlphaFoldDB" id="A0AAD4LTT5"/>
<protein>
    <submittedName>
        <fullName evidence="2">Uncharacterized protein</fullName>
    </submittedName>
</protein>
<feature type="region of interest" description="Disordered" evidence="1">
    <location>
        <begin position="112"/>
        <end position="136"/>
    </location>
</feature>
<dbReference type="Proteomes" id="UP001203297">
    <property type="component" value="Unassembled WGS sequence"/>
</dbReference>
<gene>
    <name evidence="2" type="ORF">B0F90DRAFT_1672961</name>
</gene>
<evidence type="ECO:0000313" key="3">
    <source>
        <dbReference type="Proteomes" id="UP001203297"/>
    </source>
</evidence>
<proteinExistence type="predicted"/>
<accession>A0AAD4LTT5</accession>
<reference evidence="2" key="1">
    <citation type="journal article" date="2022" name="New Phytol.">
        <title>Evolutionary transition to the ectomycorrhizal habit in the genomes of a hyperdiverse lineage of mushroom-forming fungi.</title>
        <authorList>
            <person name="Looney B."/>
            <person name="Miyauchi S."/>
            <person name="Morin E."/>
            <person name="Drula E."/>
            <person name="Courty P.E."/>
            <person name="Kohler A."/>
            <person name="Kuo A."/>
            <person name="LaButti K."/>
            <person name="Pangilinan J."/>
            <person name="Lipzen A."/>
            <person name="Riley R."/>
            <person name="Andreopoulos W."/>
            <person name="He G."/>
            <person name="Johnson J."/>
            <person name="Nolan M."/>
            <person name="Tritt A."/>
            <person name="Barry K.W."/>
            <person name="Grigoriev I.V."/>
            <person name="Nagy L.G."/>
            <person name="Hibbett D."/>
            <person name="Henrissat B."/>
            <person name="Matheny P.B."/>
            <person name="Labbe J."/>
            <person name="Martin F.M."/>
        </authorList>
    </citation>
    <scope>NUCLEOTIDE SEQUENCE</scope>
    <source>
        <strain evidence="2">BPL690</strain>
    </source>
</reference>
<evidence type="ECO:0000256" key="1">
    <source>
        <dbReference type="SAM" id="MobiDB-lite"/>
    </source>
</evidence>
<sequence length="380" mass="42889">MTTSRPALPSQTDTPPVPIIDIAFLDRTIAAANDAATLGALLRPSDAPTLPPSPESTSANSTPPSHFSFTMTDIPVENITQAITLASQDQTIDQEIRSRVLTLLQEVRARLEADDSPTVDPATTYRPTSLEPESGQLPDDAIVQQTQQELEEEQEHAARYDPPPLPFMRNHEHSHHYFDHRISDNAGRINVARWLAYDYQRPDPRIAFTMGAHQPIYYIPLYITPHPRFDRGPNPILTSMQQRLFEADQNFTTIVNGALDDMDDPGAWAEVSRYRYGARRLDEAHRNLAHWRRMAERANQDIHLAVHAMSRGDVYHRLYPYLTYAYSNNPRMTPAVASHFAPHPELRAVLQAGGIGSSHLPRRRRLRIAPPRIIDLTGDD</sequence>
<feature type="compositionally biased region" description="Polar residues" evidence="1">
    <location>
        <begin position="55"/>
        <end position="70"/>
    </location>
</feature>
<keyword evidence="3" id="KW-1185">Reference proteome</keyword>
<dbReference type="EMBL" id="WTXG01000521">
    <property type="protein sequence ID" value="KAI0288228.1"/>
    <property type="molecule type" value="Genomic_DNA"/>
</dbReference>
<comment type="caution">
    <text evidence="2">The sequence shown here is derived from an EMBL/GenBank/DDBJ whole genome shotgun (WGS) entry which is preliminary data.</text>
</comment>
<feature type="region of interest" description="Disordered" evidence="1">
    <location>
        <begin position="43"/>
        <end position="70"/>
    </location>
</feature>